<organism evidence="2 3">
    <name type="scientific">Eragrostis curvula</name>
    <name type="common">weeping love grass</name>
    <dbReference type="NCBI Taxonomy" id="38414"/>
    <lineage>
        <taxon>Eukaryota</taxon>
        <taxon>Viridiplantae</taxon>
        <taxon>Streptophyta</taxon>
        <taxon>Embryophyta</taxon>
        <taxon>Tracheophyta</taxon>
        <taxon>Spermatophyta</taxon>
        <taxon>Magnoliopsida</taxon>
        <taxon>Liliopsida</taxon>
        <taxon>Poales</taxon>
        <taxon>Poaceae</taxon>
        <taxon>PACMAD clade</taxon>
        <taxon>Chloridoideae</taxon>
        <taxon>Eragrostideae</taxon>
        <taxon>Eragrostidinae</taxon>
        <taxon>Eragrostis</taxon>
    </lineage>
</organism>
<evidence type="ECO:0000256" key="1">
    <source>
        <dbReference type="SAM" id="MobiDB-lite"/>
    </source>
</evidence>
<accession>A0A5J9T3Q0</accession>
<protein>
    <submittedName>
        <fullName evidence="2">Uncharacterized protein</fullName>
    </submittedName>
</protein>
<dbReference type="EMBL" id="RWGY01000051">
    <property type="protein sequence ID" value="TVU06013.1"/>
    <property type="molecule type" value="Genomic_DNA"/>
</dbReference>
<keyword evidence="3" id="KW-1185">Reference proteome</keyword>
<name>A0A5J9T3Q0_9POAL</name>
<dbReference type="Proteomes" id="UP000324897">
    <property type="component" value="Unassembled WGS sequence"/>
</dbReference>
<dbReference type="Gramene" id="TVU06013">
    <property type="protein sequence ID" value="TVU06013"/>
    <property type="gene ID" value="EJB05_49200"/>
</dbReference>
<feature type="compositionally biased region" description="Low complexity" evidence="1">
    <location>
        <begin position="38"/>
        <end position="60"/>
    </location>
</feature>
<feature type="region of interest" description="Disordered" evidence="1">
    <location>
        <begin position="25"/>
        <end position="63"/>
    </location>
</feature>
<feature type="non-terminal residue" evidence="2">
    <location>
        <position position="126"/>
    </location>
</feature>
<proteinExistence type="predicted"/>
<sequence length="126" mass="13933">MVSPALLRSVASKIARVNTRLRAQETPHVRRPALPHVSRSPSRLFSSSPITTTGSTPSPTNQKDLVDEVIEGLDSAAGTMFFFWIFGSWAIPKVKELREKIVSGADRERSRDLVPDSCNVQELETT</sequence>
<reference evidence="2 3" key="1">
    <citation type="journal article" date="2019" name="Sci. Rep.">
        <title>A high-quality genome of Eragrostis curvula grass provides insights into Poaceae evolution and supports new strategies to enhance forage quality.</title>
        <authorList>
            <person name="Carballo J."/>
            <person name="Santos B.A.C.M."/>
            <person name="Zappacosta D."/>
            <person name="Garbus I."/>
            <person name="Selva J.P."/>
            <person name="Gallo C.A."/>
            <person name="Diaz A."/>
            <person name="Albertini E."/>
            <person name="Caccamo M."/>
            <person name="Echenique V."/>
        </authorList>
    </citation>
    <scope>NUCLEOTIDE SEQUENCE [LARGE SCALE GENOMIC DNA]</scope>
    <source>
        <strain evidence="3">cv. Victoria</strain>
        <tissue evidence="2">Leaf</tissue>
    </source>
</reference>
<evidence type="ECO:0000313" key="3">
    <source>
        <dbReference type="Proteomes" id="UP000324897"/>
    </source>
</evidence>
<dbReference type="AlphaFoldDB" id="A0A5J9T3Q0"/>
<comment type="caution">
    <text evidence="2">The sequence shown here is derived from an EMBL/GenBank/DDBJ whole genome shotgun (WGS) entry which is preliminary data.</text>
</comment>
<gene>
    <name evidence="2" type="ORF">EJB05_49200</name>
</gene>
<evidence type="ECO:0000313" key="2">
    <source>
        <dbReference type="EMBL" id="TVU06013.1"/>
    </source>
</evidence>